<evidence type="ECO:0000256" key="3">
    <source>
        <dbReference type="ARBA" id="ARBA00011049"/>
    </source>
</evidence>
<name>A0A2A9HHE7_TEPT2</name>
<dbReference type="GO" id="GO:0005886">
    <property type="term" value="C:plasma membrane"/>
    <property type="evidence" value="ECO:0007669"/>
    <property type="project" value="UniProtKB-SubCell"/>
</dbReference>
<dbReference type="CDD" id="cd17908">
    <property type="entry name" value="FliM"/>
    <property type="match status" value="1"/>
</dbReference>
<protein>
    <recommendedName>
        <fullName evidence="4 10">Flagellar motor switch protein FliM</fullName>
    </recommendedName>
</protein>
<dbReference type="Gene3D" id="3.40.1550.10">
    <property type="entry name" value="CheC-like"/>
    <property type="match status" value="1"/>
</dbReference>
<proteinExistence type="inferred from homology"/>
<reference evidence="12 13" key="1">
    <citation type="submission" date="2017-09" db="EMBL/GenBank/DDBJ databases">
        <title>Sequencing the genomes of two abundant thermophiles in Great Basin hot springs: Thermocrinis jamiesonii and novel Chloroflexi Thermoflexus hugenholtzii.</title>
        <authorList>
            <person name="Hedlund B."/>
        </authorList>
    </citation>
    <scope>NUCLEOTIDE SEQUENCE [LARGE SCALE GENOMIC DNA]</scope>
    <source>
        <strain evidence="12 13">G233</strain>
    </source>
</reference>
<keyword evidence="5" id="KW-1003">Cell membrane</keyword>
<keyword evidence="12" id="KW-0282">Flagellum</keyword>
<evidence type="ECO:0000256" key="10">
    <source>
        <dbReference type="NCBIfam" id="TIGR01397"/>
    </source>
</evidence>
<gene>
    <name evidence="12" type="ORF">A9A59_1753</name>
</gene>
<dbReference type="PRINTS" id="PR00955">
    <property type="entry name" value="FLGMOTORFLIM"/>
</dbReference>
<dbReference type="SUPFAM" id="SSF103039">
    <property type="entry name" value="CheC-like"/>
    <property type="match status" value="1"/>
</dbReference>
<accession>A0A2A9HHE7</accession>
<evidence type="ECO:0000256" key="4">
    <source>
        <dbReference type="ARBA" id="ARBA00021898"/>
    </source>
</evidence>
<comment type="subcellular location">
    <subcellularLocation>
        <location evidence="1">Bacterial flagellum basal body</location>
    </subcellularLocation>
    <subcellularLocation>
        <location evidence="2">Cell membrane</location>
        <topology evidence="2">Peripheral membrane protein</topology>
    </subcellularLocation>
</comment>
<keyword evidence="9" id="KW-0975">Bacterial flagellum</keyword>
<evidence type="ECO:0000313" key="13">
    <source>
        <dbReference type="Proteomes" id="UP000223071"/>
    </source>
</evidence>
<feature type="domain" description="Flagellar motor switch protein FliN-like C-terminal" evidence="11">
    <location>
        <begin position="264"/>
        <end position="334"/>
    </location>
</feature>
<evidence type="ECO:0000259" key="11">
    <source>
        <dbReference type="Pfam" id="PF01052"/>
    </source>
</evidence>
<dbReference type="PANTHER" id="PTHR30034:SF6">
    <property type="entry name" value="YOP PROTEINS TRANSLOCATION PROTEIN Q"/>
    <property type="match status" value="1"/>
</dbReference>
<sequence>MASENAVLTQREIDALLSADVSQLDADTIVAIPPPARKDSGGRRVKPYDFRHPEKLSKEQLRGLQIIQQGVASSMAANFSARLRAPVESRLSALERGIYEEYVSQLGTQSVVIIIDMSPLQGYAVTAFGLDVAFGIIDRLLGGKGKGAPRVLNRDLTDIEIALIRHIGMDVARSLIEPWARIVELTPDVSELALGPQVMHAIPPSEFVITAWYEIRLAEQTGGISLCFPLTILEQILPKLTGQSLFDNRPSRRAKEEERVREEQVLPMNVLVRAILGGARVPAVDLARLEPGDIIVLDQEVEDPLRVMVGNCERFAGIPGTRGRKLALQVTGLVDDDGWVRPFGDGANG</sequence>
<evidence type="ECO:0000256" key="7">
    <source>
        <dbReference type="ARBA" id="ARBA00022779"/>
    </source>
</evidence>
<dbReference type="RefSeq" id="WP_098503902.1">
    <property type="nucleotide sequence ID" value="NZ_PDJQ01000001.1"/>
</dbReference>
<evidence type="ECO:0000256" key="6">
    <source>
        <dbReference type="ARBA" id="ARBA00022500"/>
    </source>
</evidence>
<dbReference type="GO" id="GO:0071978">
    <property type="term" value="P:bacterial-type flagellum-dependent swarming motility"/>
    <property type="evidence" value="ECO:0007669"/>
    <property type="project" value="TreeGrafter"/>
</dbReference>
<dbReference type="InterPro" id="IPR036429">
    <property type="entry name" value="SpoA-like_sf"/>
</dbReference>
<evidence type="ECO:0000256" key="1">
    <source>
        <dbReference type="ARBA" id="ARBA00004117"/>
    </source>
</evidence>
<dbReference type="InterPro" id="IPR001689">
    <property type="entry name" value="Flag_FliM"/>
</dbReference>
<keyword evidence="7" id="KW-0283">Flagellar rotation</keyword>
<dbReference type="PANTHER" id="PTHR30034">
    <property type="entry name" value="FLAGELLAR MOTOR SWITCH PROTEIN FLIM"/>
    <property type="match status" value="1"/>
</dbReference>
<keyword evidence="8" id="KW-0472">Membrane</keyword>
<evidence type="ECO:0000256" key="5">
    <source>
        <dbReference type="ARBA" id="ARBA00022475"/>
    </source>
</evidence>
<dbReference type="AlphaFoldDB" id="A0A2A9HHE7"/>
<dbReference type="NCBIfam" id="TIGR01397">
    <property type="entry name" value="fliM_switch"/>
    <property type="match status" value="1"/>
</dbReference>
<evidence type="ECO:0000256" key="9">
    <source>
        <dbReference type="ARBA" id="ARBA00023143"/>
    </source>
</evidence>
<evidence type="ECO:0000313" key="12">
    <source>
        <dbReference type="EMBL" id="PFG74520.1"/>
    </source>
</evidence>
<dbReference type="Pfam" id="PF02154">
    <property type="entry name" value="FliM"/>
    <property type="match status" value="1"/>
</dbReference>
<dbReference type="Proteomes" id="UP000223071">
    <property type="component" value="Unassembled WGS sequence"/>
</dbReference>
<keyword evidence="12" id="KW-0966">Cell projection</keyword>
<evidence type="ECO:0000256" key="8">
    <source>
        <dbReference type="ARBA" id="ARBA00023136"/>
    </source>
</evidence>
<comment type="caution">
    <text evidence="12">The sequence shown here is derived from an EMBL/GenBank/DDBJ whole genome shotgun (WGS) entry which is preliminary data.</text>
</comment>
<dbReference type="PIRSF" id="PIRSF002888">
    <property type="entry name" value="FliM"/>
    <property type="match status" value="1"/>
</dbReference>
<dbReference type="EMBL" id="PDJQ01000001">
    <property type="protein sequence ID" value="PFG74520.1"/>
    <property type="molecule type" value="Genomic_DNA"/>
</dbReference>
<dbReference type="GO" id="GO:0003774">
    <property type="term" value="F:cytoskeletal motor activity"/>
    <property type="evidence" value="ECO:0007669"/>
    <property type="project" value="InterPro"/>
</dbReference>
<dbReference type="Gene3D" id="2.30.330.10">
    <property type="entry name" value="SpoA-like"/>
    <property type="match status" value="1"/>
</dbReference>
<dbReference type="InterPro" id="IPR001543">
    <property type="entry name" value="FliN-like_C"/>
</dbReference>
<dbReference type="Pfam" id="PF01052">
    <property type="entry name" value="FliMN_C"/>
    <property type="match status" value="1"/>
</dbReference>
<dbReference type="SUPFAM" id="SSF101801">
    <property type="entry name" value="Surface presentation of antigens (SPOA)"/>
    <property type="match status" value="1"/>
</dbReference>
<keyword evidence="12" id="KW-0969">Cilium</keyword>
<keyword evidence="6" id="KW-0145">Chemotaxis</keyword>
<keyword evidence="13" id="KW-1185">Reference proteome</keyword>
<evidence type="ECO:0000256" key="2">
    <source>
        <dbReference type="ARBA" id="ARBA00004202"/>
    </source>
</evidence>
<dbReference type="GO" id="GO:0050918">
    <property type="term" value="P:positive chemotaxis"/>
    <property type="evidence" value="ECO:0007669"/>
    <property type="project" value="TreeGrafter"/>
</dbReference>
<organism evidence="12 13">
    <name type="scientific">Tepidiforma thermophila (strain KCTC 52669 / CGMCC 1.13589 / G233)</name>
    <dbReference type="NCBI Taxonomy" id="2761530"/>
    <lineage>
        <taxon>Bacteria</taxon>
        <taxon>Bacillati</taxon>
        <taxon>Chloroflexota</taxon>
        <taxon>Tepidiformia</taxon>
        <taxon>Tepidiformales</taxon>
        <taxon>Tepidiformaceae</taxon>
        <taxon>Tepidiforma</taxon>
    </lineage>
</organism>
<comment type="similarity">
    <text evidence="3">Belongs to the FliM family.</text>
</comment>
<dbReference type="GO" id="GO:0009425">
    <property type="term" value="C:bacterial-type flagellum basal body"/>
    <property type="evidence" value="ECO:0007669"/>
    <property type="project" value="UniProtKB-SubCell"/>
</dbReference>
<dbReference type="InterPro" id="IPR028976">
    <property type="entry name" value="CheC-like_sf"/>
</dbReference>